<protein>
    <submittedName>
        <fullName evidence="1">Uncharacterized protein</fullName>
    </submittedName>
</protein>
<gene>
    <name evidence="1" type="ORF">SAMN05192543_104376</name>
</gene>
<keyword evidence="2" id="KW-1185">Reference proteome</keyword>
<organism evidence="1 2">
    <name type="scientific">Paraburkholderia megapolitana</name>
    <dbReference type="NCBI Taxonomy" id="420953"/>
    <lineage>
        <taxon>Bacteria</taxon>
        <taxon>Pseudomonadati</taxon>
        <taxon>Pseudomonadota</taxon>
        <taxon>Betaproteobacteria</taxon>
        <taxon>Burkholderiales</taxon>
        <taxon>Burkholderiaceae</taxon>
        <taxon>Paraburkholderia</taxon>
    </lineage>
</organism>
<dbReference type="EMBL" id="FOQU01000004">
    <property type="protein sequence ID" value="SFI83039.1"/>
    <property type="molecule type" value="Genomic_DNA"/>
</dbReference>
<evidence type="ECO:0000313" key="2">
    <source>
        <dbReference type="Proteomes" id="UP000199548"/>
    </source>
</evidence>
<reference evidence="1 2" key="1">
    <citation type="submission" date="2016-10" db="EMBL/GenBank/DDBJ databases">
        <authorList>
            <person name="de Groot N.N."/>
        </authorList>
    </citation>
    <scope>NUCLEOTIDE SEQUENCE [LARGE SCALE GENOMIC DNA]</scope>
    <source>
        <strain evidence="1 2">LMG 23650</strain>
    </source>
</reference>
<evidence type="ECO:0000313" key="1">
    <source>
        <dbReference type="EMBL" id="SFI83039.1"/>
    </source>
</evidence>
<dbReference type="AlphaFoldDB" id="A0A1I3LE30"/>
<proteinExistence type="predicted"/>
<dbReference type="STRING" id="420953.SAMN05192543_104376"/>
<accession>A0A1I3LE30</accession>
<dbReference type="Proteomes" id="UP000199548">
    <property type="component" value="Unassembled WGS sequence"/>
</dbReference>
<sequence>MRRMDDYPRSVYNTITYPFNAAWKESRTIMTRDVPDKQEAGERPDLEHLDAAVTHIDKLVSSGSIATSAAKGLLYGLIESLGTLVGDPDLPEHARSGYEDLLESARELRTKL</sequence>
<name>A0A1I3LE30_9BURK</name>